<dbReference type="CDD" id="cd09008">
    <property type="entry name" value="MTAN"/>
    <property type="match status" value="1"/>
</dbReference>
<dbReference type="GO" id="GO:0003824">
    <property type="term" value="F:catalytic activity"/>
    <property type="evidence" value="ECO:0007669"/>
    <property type="project" value="InterPro"/>
</dbReference>
<evidence type="ECO:0000259" key="1">
    <source>
        <dbReference type="Pfam" id="PF01048"/>
    </source>
</evidence>
<reference evidence="2 3" key="1">
    <citation type="submission" date="2020-10" db="EMBL/GenBank/DDBJ databases">
        <title>The Coptis chinensis genome and diversification of protoberbering-type alkaloids.</title>
        <authorList>
            <person name="Wang B."/>
            <person name="Shu S."/>
            <person name="Song C."/>
            <person name="Liu Y."/>
        </authorList>
    </citation>
    <scope>NUCLEOTIDE SEQUENCE [LARGE SCALE GENOMIC DNA]</scope>
    <source>
        <strain evidence="2">HL-2020</strain>
        <tissue evidence="2">Leaf</tissue>
    </source>
</reference>
<dbReference type="GO" id="GO:0009116">
    <property type="term" value="P:nucleoside metabolic process"/>
    <property type="evidence" value="ECO:0007669"/>
    <property type="project" value="InterPro"/>
</dbReference>
<name>A0A835ICY8_9MAGN</name>
<proteinExistence type="predicted"/>
<dbReference type="OrthoDB" id="1892301at2759"/>
<dbReference type="Gene3D" id="3.40.50.1580">
    <property type="entry name" value="Nucleoside phosphorylase domain"/>
    <property type="match status" value="1"/>
</dbReference>
<protein>
    <recommendedName>
        <fullName evidence="1">Nucleoside phosphorylase domain-containing protein</fullName>
    </recommendedName>
</protein>
<evidence type="ECO:0000313" key="3">
    <source>
        <dbReference type="Proteomes" id="UP000631114"/>
    </source>
</evidence>
<comment type="caution">
    <text evidence="2">The sequence shown here is derived from an EMBL/GenBank/DDBJ whole genome shotgun (WGS) entry which is preliminary data.</text>
</comment>
<organism evidence="2 3">
    <name type="scientific">Coptis chinensis</name>
    <dbReference type="NCBI Taxonomy" id="261450"/>
    <lineage>
        <taxon>Eukaryota</taxon>
        <taxon>Viridiplantae</taxon>
        <taxon>Streptophyta</taxon>
        <taxon>Embryophyta</taxon>
        <taxon>Tracheophyta</taxon>
        <taxon>Spermatophyta</taxon>
        <taxon>Magnoliopsida</taxon>
        <taxon>Ranunculales</taxon>
        <taxon>Ranunculaceae</taxon>
        <taxon>Coptidoideae</taxon>
        <taxon>Coptis</taxon>
    </lineage>
</organism>
<dbReference type="PANTHER" id="PTHR21234">
    <property type="entry name" value="PURINE NUCLEOSIDE PHOSPHORYLASE"/>
    <property type="match status" value="1"/>
</dbReference>
<sequence>MWRLVQTQYKYALQDGVYATQKREEEWQNEITAVRLQYAADVTSLMSTIEELKRMKHEMPMMSDANNQALSHADDATKIAEINAEKVELLSAELCRVKALLDSNVELKSNESTELMKELKSESQSFAADDTHPFLDFSGRRFRIGRIGNEKVIIVMTGLGMLNSGLATELLLSLFEVKAVVHFGIAGNANPHFQIGDVVIPHYSAHTGLWNWQRYGDGPDDELAFEANGDYTRKIGYLKISDYANGTENEKSLDNLLNNVWYQPEEIFPVNGIPEVRQHAFLVPVDKRFYSLAEKLENMTLERCVNSTTCLPRAPMVVRVEKGSSANVLVDNAAYRNFLYSKFNITTIDMESAAVALVCLQQRTPFIIFRSLSDLAGGGSSQSNEADIFAPLAAQNAVDVVLRFIALL</sequence>
<dbReference type="Pfam" id="PF01048">
    <property type="entry name" value="PNP_UDP_1"/>
    <property type="match status" value="1"/>
</dbReference>
<dbReference type="AlphaFoldDB" id="A0A835ICY8"/>
<accession>A0A835ICY8</accession>
<dbReference type="InterPro" id="IPR000845">
    <property type="entry name" value="Nucleoside_phosphorylase_d"/>
</dbReference>
<evidence type="ECO:0000313" key="2">
    <source>
        <dbReference type="EMBL" id="KAF9614599.1"/>
    </source>
</evidence>
<gene>
    <name evidence="2" type="ORF">IFM89_019382</name>
</gene>
<keyword evidence="3" id="KW-1185">Reference proteome</keyword>
<dbReference type="InterPro" id="IPR035994">
    <property type="entry name" value="Nucleoside_phosphorylase_sf"/>
</dbReference>
<dbReference type="EMBL" id="JADFTS010000003">
    <property type="protein sequence ID" value="KAF9614599.1"/>
    <property type="molecule type" value="Genomic_DNA"/>
</dbReference>
<dbReference type="Proteomes" id="UP000631114">
    <property type="component" value="Unassembled WGS sequence"/>
</dbReference>
<feature type="domain" description="Nucleoside phosphorylase" evidence="1">
    <location>
        <begin position="120"/>
        <end position="406"/>
    </location>
</feature>
<dbReference type="SUPFAM" id="SSF53167">
    <property type="entry name" value="Purine and uridine phosphorylases"/>
    <property type="match status" value="1"/>
</dbReference>
<dbReference type="PANTHER" id="PTHR21234:SF42">
    <property type="entry name" value="PHOSPHORYLASE SUPERFAMILY PROTEIN"/>
    <property type="match status" value="1"/>
</dbReference>